<proteinExistence type="inferred from homology"/>
<feature type="domain" description="Asparaginase/glutaminase C-terminal" evidence="8">
    <location>
        <begin position="225"/>
        <end position="328"/>
    </location>
</feature>
<keyword evidence="2 9" id="KW-0378">Hydrolase</keyword>
<dbReference type="Gene3D" id="3.40.50.1170">
    <property type="entry name" value="L-asparaginase, N-terminal domain"/>
    <property type="match status" value="1"/>
</dbReference>
<dbReference type="InterPro" id="IPR037152">
    <property type="entry name" value="L-asparaginase_N_sf"/>
</dbReference>
<dbReference type="PIRSF" id="PIRSF001220">
    <property type="entry name" value="L-ASNase_gatD"/>
    <property type="match status" value="1"/>
</dbReference>
<dbReference type="GO" id="GO:0004067">
    <property type="term" value="F:asparaginase activity"/>
    <property type="evidence" value="ECO:0007669"/>
    <property type="project" value="UniProtKB-UniRule"/>
</dbReference>
<dbReference type="InterPro" id="IPR027473">
    <property type="entry name" value="L-asparaginase_C"/>
</dbReference>
<evidence type="ECO:0000256" key="6">
    <source>
        <dbReference type="RuleBase" id="RU004456"/>
    </source>
</evidence>
<dbReference type="PROSITE" id="PS51732">
    <property type="entry name" value="ASN_GLN_ASE_3"/>
    <property type="match status" value="1"/>
</dbReference>
<dbReference type="SUPFAM" id="SSF53774">
    <property type="entry name" value="Glutaminase/Asparaginase"/>
    <property type="match status" value="1"/>
</dbReference>
<dbReference type="AlphaFoldDB" id="A0A157RAD0"/>
<organism evidence="9 10">
    <name type="scientific">Bordetella ansorpii</name>
    <dbReference type="NCBI Taxonomy" id="288768"/>
    <lineage>
        <taxon>Bacteria</taxon>
        <taxon>Pseudomonadati</taxon>
        <taxon>Pseudomonadota</taxon>
        <taxon>Betaproteobacteria</taxon>
        <taxon>Burkholderiales</taxon>
        <taxon>Alcaligenaceae</taxon>
        <taxon>Bordetella</taxon>
    </lineage>
</organism>
<feature type="active site" description="O-isoaspartyl threonine intermediate" evidence="3">
    <location>
        <position position="23"/>
    </location>
</feature>
<dbReference type="GO" id="GO:0006528">
    <property type="term" value="P:asparagine metabolic process"/>
    <property type="evidence" value="ECO:0007669"/>
    <property type="project" value="InterPro"/>
</dbReference>
<evidence type="ECO:0000259" key="7">
    <source>
        <dbReference type="Pfam" id="PF00710"/>
    </source>
</evidence>
<evidence type="ECO:0000256" key="1">
    <source>
        <dbReference type="ARBA" id="ARBA00010518"/>
    </source>
</evidence>
<dbReference type="RefSeq" id="WP_066419671.1">
    <property type="nucleotide sequence ID" value="NZ_FKBS01000029.1"/>
</dbReference>
<evidence type="ECO:0000259" key="8">
    <source>
        <dbReference type="Pfam" id="PF17763"/>
    </source>
</evidence>
<dbReference type="InterPro" id="IPR006034">
    <property type="entry name" value="Asparaginase/glutaminase-like"/>
</dbReference>
<accession>A0A157RAD0</accession>
<comment type="similarity">
    <text evidence="1 6">Belongs to the asparaginase 1 family.</text>
</comment>
<dbReference type="Proteomes" id="UP000077037">
    <property type="component" value="Unassembled WGS sequence"/>
</dbReference>
<dbReference type="Pfam" id="PF00710">
    <property type="entry name" value="Asparaginase"/>
    <property type="match status" value="1"/>
</dbReference>
<feature type="active site" evidence="5">
    <location>
        <position position="102"/>
    </location>
</feature>
<evidence type="ECO:0000256" key="4">
    <source>
        <dbReference type="PIRSR" id="PIRSR001220-2"/>
    </source>
</evidence>
<sequence>MSDTLSEDTGRRARVTLYAVGGTIAGSAASRTNTTDYKVGIAAADLLAAVPEIAQIADVSHEQIANLPSSDVGAELLLKLSKAVTTRLRDPGVDGVVVTHGTDTLPESAFFLDLTVASDKPVVFVGAMRPASAVSADGPSNLLKAIALAGSPEAVGRGALIALNDRIGSAFYTNKTHSTAVETFRADEQGSLGVFINTRARFWFDAAKPVNKPFFDVSGIETLPKVAILYAYQDQDDLLIDAAIANGAQGIVIAASGHGSVSTTTKARIRELEAQGFPVVRATRTGNGVVAEKPEGIGAGVYSVTKARWLLALALASGASLDRIRAYFRA</sequence>
<feature type="domain" description="L-asparaginase N-terminal" evidence="7">
    <location>
        <begin position="14"/>
        <end position="200"/>
    </location>
</feature>
<dbReference type="InterPro" id="IPR027474">
    <property type="entry name" value="L-asparaginase_N"/>
</dbReference>
<dbReference type="SMART" id="SM00870">
    <property type="entry name" value="Asparaginase"/>
    <property type="match status" value="1"/>
</dbReference>
<dbReference type="EMBL" id="FKBS01000029">
    <property type="protein sequence ID" value="SAI54995.1"/>
    <property type="molecule type" value="Genomic_DNA"/>
</dbReference>
<dbReference type="InterPro" id="IPR040919">
    <property type="entry name" value="Asparaginase_C"/>
</dbReference>
<evidence type="ECO:0000256" key="2">
    <source>
        <dbReference type="ARBA" id="ARBA00022801"/>
    </source>
</evidence>
<dbReference type="InterPro" id="IPR027475">
    <property type="entry name" value="Asparaginase/glutaminase_AS2"/>
</dbReference>
<gene>
    <name evidence="9" type="primary">ansB_2</name>
    <name evidence="9" type="ORF">SAMEA1982600_04570</name>
</gene>
<name>A0A157RAD0_9BORD</name>
<dbReference type="EC" id="3.5.1.1" evidence="9"/>
<dbReference type="PROSITE" id="PS00917">
    <property type="entry name" value="ASN_GLN_ASE_2"/>
    <property type="match status" value="1"/>
</dbReference>
<dbReference type="Pfam" id="PF17763">
    <property type="entry name" value="Asparaginase_C"/>
    <property type="match status" value="1"/>
</dbReference>
<dbReference type="PRINTS" id="PR00139">
    <property type="entry name" value="ASNGLNASE"/>
</dbReference>
<evidence type="ECO:0000313" key="10">
    <source>
        <dbReference type="Proteomes" id="UP000077037"/>
    </source>
</evidence>
<dbReference type="PIRSF" id="PIRSF500176">
    <property type="entry name" value="L_ASNase"/>
    <property type="match status" value="1"/>
</dbReference>
<feature type="binding site" evidence="4">
    <location>
        <begin position="102"/>
        <end position="103"/>
    </location>
    <ligand>
        <name>substrate</name>
    </ligand>
</feature>
<protein>
    <submittedName>
        <fullName evidence="9">L-asparaginase II</fullName>
        <ecNumber evidence="9">3.5.1.1</ecNumber>
    </submittedName>
</protein>
<dbReference type="PANTHER" id="PTHR11707">
    <property type="entry name" value="L-ASPARAGINASE"/>
    <property type="match status" value="1"/>
</dbReference>
<evidence type="ECO:0000256" key="5">
    <source>
        <dbReference type="PROSITE-ProRule" id="PRU10100"/>
    </source>
</evidence>
<dbReference type="Gene3D" id="3.40.50.40">
    <property type="match status" value="1"/>
</dbReference>
<dbReference type="InterPro" id="IPR036152">
    <property type="entry name" value="Asp/glu_Ase-like_sf"/>
</dbReference>
<feature type="binding site" evidence="4">
    <location>
        <position position="69"/>
    </location>
    <ligand>
        <name>substrate</name>
    </ligand>
</feature>
<dbReference type="FunFam" id="3.40.50.1170:FF:000001">
    <property type="entry name" value="L-asparaginase 2"/>
    <property type="match status" value="1"/>
</dbReference>
<evidence type="ECO:0000313" key="9">
    <source>
        <dbReference type="EMBL" id="SAI54995.1"/>
    </source>
</evidence>
<evidence type="ECO:0000256" key="3">
    <source>
        <dbReference type="PIRSR" id="PIRSR001220-1"/>
    </source>
</evidence>
<dbReference type="PANTHER" id="PTHR11707:SF28">
    <property type="entry name" value="60 KDA LYSOPHOSPHOLIPASE"/>
    <property type="match status" value="1"/>
</dbReference>
<dbReference type="OrthoDB" id="9788068at2"/>
<reference evidence="9 10" key="1">
    <citation type="submission" date="2016-03" db="EMBL/GenBank/DDBJ databases">
        <authorList>
            <consortium name="Pathogen Informatics"/>
        </authorList>
    </citation>
    <scope>NUCLEOTIDE SEQUENCE [LARGE SCALE GENOMIC DNA]</scope>
    <source>
        <strain evidence="9 10">NCTC13364</strain>
    </source>
</reference>
<dbReference type="CDD" id="cd08964">
    <property type="entry name" value="L-asparaginase_II"/>
    <property type="match status" value="1"/>
</dbReference>
<dbReference type="InterPro" id="IPR004550">
    <property type="entry name" value="AsnASE_II"/>
</dbReference>
<dbReference type="NCBIfam" id="TIGR00520">
    <property type="entry name" value="asnASE_II"/>
    <property type="match status" value="1"/>
</dbReference>